<name>A0A1R0XUK3_9BACL</name>
<evidence type="ECO:0000259" key="7">
    <source>
        <dbReference type="PROSITE" id="PS51918"/>
    </source>
</evidence>
<evidence type="ECO:0000256" key="3">
    <source>
        <dbReference type="ARBA" id="ARBA00022723"/>
    </source>
</evidence>
<feature type="domain" description="Radical SAM core" evidence="7">
    <location>
        <begin position="86"/>
        <end position="315"/>
    </location>
</feature>
<dbReference type="GO" id="GO:0051536">
    <property type="term" value="F:iron-sulfur cluster binding"/>
    <property type="evidence" value="ECO:0007669"/>
    <property type="project" value="UniProtKB-KW"/>
</dbReference>
<dbReference type="CDD" id="cd01335">
    <property type="entry name" value="Radical_SAM"/>
    <property type="match status" value="1"/>
</dbReference>
<dbReference type="PROSITE" id="PS51918">
    <property type="entry name" value="RADICAL_SAM"/>
    <property type="match status" value="1"/>
</dbReference>
<proteinExistence type="inferred from homology"/>
<dbReference type="GO" id="GO:0016491">
    <property type="term" value="F:oxidoreductase activity"/>
    <property type="evidence" value="ECO:0007669"/>
    <property type="project" value="InterPro"/>
</dbReference>
<evidence type="ECO:0000256" key="5">
    <source>
        <dbReference type="ARBA" id="ARBA00023014"/>
    </source>
</evidence>
<dbReference type="InterPro" id="IPR023867">
    <property type="entry name" value="Sulphatase_maturase_rSAM"/>
</dbReference>
<dbReference type="InterPro" id="IPR023885">
    <property type="entry name" value="4Fe4S-binding_SPASM_dom"/>
</dbReference>
<dbReference type="InterPro" id="IPR013785">
    <property type="entry name" value="Aldolase_TIM"/>
</dbReference>
<dbReference type="InterPro" id="IPR058240">
    <property type="entry name" value="rSAM_sf"/>
</dbReference>
<dbReference type="NCBIfam" id="TIGR04085">
    <property type="entry name" value="rSAM_more_4Fe4S"/>
    <property type="match status" value="1"/>
</dbReference>
<reference evidence="8 9" key="1">
    <citation type="submission" date="2016-10" db="EMBL/GenBank/DDBJ databases">
        <title>Paenibacillus species isolates.</title>
        <authorList>
            <person name="Beno S.M."/>
        </authorList>
    </citation>
    <scope>NUCLEOTIDE SEQUENCE [LARGE SCALE GENOMIC DNA]</scope>
    <source>
        <strain evidence="8 9">FSL H7-0710</strain>
    </source>
</reference>
<dbReference type="UniPathway" id="UPA00782"/>
<dbReference type="Pfam" id="PF04055">
    <property type="entry name" value="Radical_SAM"/>
    <property type="match status" value="1"/>
</dbReference>
<keyword evidence="4" id="KW-0408">Iron</keyword>
<evidence type="ECO:0000313" key="8">
    <source>
        <dbReference type="EMBL" id="OMD38828.1"/>
    </source>
</evidence>
<dbReference type="SFLD" id="SFLDS00029">
    <property type="entry name" value="Radical_SAM"/>
    <property type="match status" value="1"/>
</dbReference>
<evidence type="ECO:0000313" key="9">
    <source>
        <dbReference type="Proteomes" id="UP000187439"/>
    </source>
</evidence>
<dbReference type="SFLD" id="SFLDG01067">
    <property type="entry name" value="SPASM/twitch_domain_containing"/>
    <property type="match status" value="1"/>
</dbReference>
<dbReference type="PANTHER" id="PTHR43273:SF3">
    <property type="entry name" value="ANAEROBIC SULFATASE-MATURATING ENZYME HOMOLOG ASLB-RELATED"/>
    <property type="match status" value="1"/>
</dbReference>
<dbReference type="SUPFAM" id="SSF102114">
    <property type="entry name" value="Radical SAM enzymes"/>
    <property type="match status" value="1"/>
</dbReference>
<evidence type="ECO:0000256" key="2">
    <source>
        <dbReference type="ARBA" id="ARBA00022691"/>
    </source>
</evidence>
<keyword evidence="3" id="KW-0479">Metal-binding</keyword>
<comment type="similarity">
    <text evidence="6">Belongs to the radical SAM superfamily. Anaerobic sulfatase-maturating enzyme family.</text>
</comment>
<evidence type="ECO:0000256" key="4">
    <source>
        <dbReference type="ARBA" id="ARBA00023004"/>
    </source>
</evidence>
<dbReference type="SFLD" id="SFLDG01386">
    <property type="entry name" value="main_SPASM_domain-containing"/>
    <property type="match status" value="1"/>
</dbReference>
<dbReference type="InterPro" id="IPR007197">
    <property type="entry name" value="rSAM"/>
</dbReference>
<evidence type="ECO:0000256" key="1">
    <source>
        <dbReference type="ARBA" id="ARBA00001966"/>
    </source>
</evidence>
<dbReference type="EMBL" id="MPTC01000016">
    <property type="protein sequence ID" value="OMD38828.1"/>
    <property type="molecule type" value="Genomic_DNA"/>
</dbReference>
<accession>A0A1R0XUK3</accession>
<comment type="caution">
    <text evidence="8">The sequence shown here is derived from an EMBL/GenBank/DDBJ whole genome shotgun (WGS) entry which is preliminary data.</text>
</comment>
<comment type="cofactor">
    <cofactor evidence="1">
        <name>[4Fe-4S] cluster</name>
        <dbReference type="ChEBI" id="CHEBI:49883"/>
    </cofactor>
</comment>
<keyword evidence="2" id="KW-0949">S-adenosyl-L-methionine</keyword>
<keyword evidence="5" id="KW-0411">Iron-sulfur</keyword>
<dbReference type="SFLD" id="SFLDG01384">
    <property type="entry name" value="thioether_bond_formation_requi"/>
    <property type="match status" value="1"/>
</dbReference>
<protein>
    <recommendedName>
        <fullName evidence="7">Radical SAM core domain-containing protein</fullName>
    </recommendedName>
</protein>
<dbReference type="GO" id="GO:0046872">
    <property type="term" value="F:metal ion binding"/>
    <property type="evidence" value="ECO:0007669"/>
    <property type="project" value="UniProtKB-KW"/>
</dbReference>
<dbReference type="AlphaFoldDB" id="A0A1R0XUK3"/>
<dbReference type="Gene3D" id="3.20.20.70">
    <property type="entry name" value="Aldolase class I"/>
    <property type="match status" value="1"/>
</dbReference>
<evidence type="ECO:0000256" key="6">
    <source>
        <dbReference type="ARBA" id="ARBA00023601"/>
    </source>
</evidence>
<gene>
    <name evidence="8" type="ORF">BSK52_18105</name>
</gene>
<organism evidence="8 9">
    <name type="scientific">Paenibacillus odorifer</name>
    <dbReference type="NCBI Taxonomy" id="189426"/>
    <lineage>
        <taxon>Bacteria</taxon>
        <taxon>Bacillati</taxon>
        <taxon>Bacillota</taxon>
        <taxon>Bacilli</taxon>
        <taxon>Bacillales</taxon>
        <taxon>Paenibacillaceae</taxon>
        <taxon>Paenibacillus</taxon>
    </lineage>
</organism>
<sequence length="458" mass="52307">MYFTDRVMDFQLDDESILLINTISSAFDIIDSDTYERIEEMKKGYSNFDDKDELMQTLIKRGYVFEQKEKEQEFIRKYAEIHQKYIEKNLVRSFTICPTMGCNLRCTYCFEGDENLSNKKVMTEEQLTIILNYIDTCITAQTEIDTPKTSISLFGGEPLLPQNMPIVQKTLDFAKARDIEVRIVTNGTTIKYYSKLLKMYDNVIIQITLDGSKSIHDVRRIGVSGRGTFDLIESSIDLLTEMKIKTHLRTNINQDNIDSLSDLVHFIKEKKWVESGYVYPYVAPVLEYCDGSNNSMKESELYSRVLEIEPTLGSEDSIIKMVVSPCVNYLQSFFDSNNQMKPWKLNYCEATSGGNLVFSPDGNISTCLMLAGKGHHQIGSYDGESVKLDPNLEGMWKDRTILRIPQCKECKYGLICGGGCPIAAIDINQDIDCPVCSDIEDTMKAFVNTRKRQILQKV</sequence>
<dbReference type="PANTHER" id="PTHR43273">
    <property type="entry name" value="ANAEROBIC SULFATASE-MATURATING ENZYME HOMOLOG ASLB-RELATED"/>
    <property type="match status" value="1"/>
</dbReference>
<dbReference type="Proteomes" id="UP000187439">
    <property type="component" value="Unassembled WGS sequence"/>
</dbReference>